<dbReference type="Proteomes" id="UP000243006">
    <property type="component" value="Unassembled WGS sequence"/>
</dbReference>
<protein>
    <submittedName>
        <fullName evidence="5">Skp1 family, dimerization domain protein</fullName>
    </submittedName>
</protein>
<dbReference type="CDD" id="cd18322">
    <property type="entry name" value="BTB_POZ_SKP1"/>
    <property type="match status" value="1"/>
</dbReference>
<feature type="non-terminal residue" evidence="5">
    <location>
        <position position="1"/>
    </location>
</feature>
<dbReference type="InterPro" id="IPR016897">
    <property type="entry name" value="SKP1"/>
</dbReference>
<dbReference type="Pfam" id="PF01466">
    <property type="entry name" value="Skp1"/>
    <property type="match status" value="1"/>
</dbReference>
<name>A0A1Y3EPY9_9BILA</name>
<gene>
    <name evidence="5" type="ORF">D917_07087</name>
</gene>
<dbReference type="InterPro" id="IPR016072">
    <property type="entry name" value="Skp1_comp_dimer"/>
</dbReference>
<feature type="domain" description="SKP1 component POZ" evidence="4">
    <location>
        <begin position="78"/>
        <end position="142"/>
    </location>
</feature>
<evidence type="ECO:0000259" key="3">
    <source>
        <dbReference type="Pfam" id="PF01466"/>
    </source>
</evidence>
<comment type="caution">
    <text evidence="5">The sequence shown here is derived from an EMBL/GenBank/DDBJ whole genome shotgun (WGS) entry which is preliminary data.</text>
</comment>
<reference evidence="5 6" key="1">
    <citation type="submission" date="2015-04" db="EMBL/GenBank/DDBJ databases">
        <title>Draft genome of the roundworm Trichinella nativa.</title>
        <authorList>
            <person name="Mitreva M."/>
        </authorList>
    </citation>
    <scope>NUCLEOTIDE SEQUENCE [LARGE SCALE GENOMIC DNA]</scope>
    <source>
        <strain evidence="5 6">ISS45</strain>
    </source>
</reference>
<dbReference type="GO" id="GO:0006511">
    <property type="term" value="P:ubiquitin-dependent protein catabolic process"/>
    <property type="evidence" value="ECO:0007669"/>
    <property type="project" value="InterPro"/>
</dbReference>
<dbReference type="SMART" id="SM00512">
    <property type="entry name" value="Skp1"/>
    <property type="match status" value="1"/>
</dbReference>
<dbReference type="InterPro" id="IPR001232">
    <property type="entry name" value="SKP1-like"/>
</dbReference>
<evidence type="ECO:0000259" key="4">
    <source>
        <dbReference type="Pfam" id="PF03931"/>
    </source>
</evidence>
<dbReference type="InterPro" id="IPR036296">
    <property type="entry name" value="SKP1-like_dim_sf"/>
</dbReference>
<dbReference type="Pfam" id="PF03931">
    <property type="entry name" value="Skp1_POZ"/>
    <property type="match status" value="1"/>
</dbReference>
<comment type="similarity">
    <text evidence="1">Belongs to the SKP1 family.</text>
</comment>
<dbReference type="EMBL" id="LVZM01004962">
    <property type="protein sequence ID" value="OUC47234.1"/>
    <property type="molecule type" value="Genomic_DNA"/>
</dbReference>
<dbReference type="Gene3D" id="3.30.710.10">
    <property type="entry name" value="Potassium Channel Kv1.1, Chain A"/>
    <property type="match status" value="1"/>
</dbReference>
<sequence length="236" mass="27222">LILYFCCFKAEIKSIHIQKCSLSKKYEYFYLKEVILNSKNFPDDCRCNQLFLWHPADLFTSYCNAVCHGHAEVMSRRLKVISSDGEAFEVDSKAIKLSKTVKTMLEDLCTDEGKAELEPIPLPNVNSTILKKILLYCEHHKDDVAVCESEEGDRRSDDISSWDSEFLKVDQGTLFDIILAANYLEIKSLLDVACKTVANMIKGKSPEEIRRTFNIKNDFTPEEEEQIRRENAWCEE</sequence>
<feature type="domain" description="SKP1 component dimerisation" evidence="3">
    <location>
        <begin position="187"/>
        <end position="234"/>
    </location>
</feature>
<organism evidence="5 6">
    <name type="scientific">Trichinella nativa</name>
    <dbReference type="NCBI Taxonomy" id="6335"/>
    <lineage>
        <taxon>Eukaryota</taxon>
        <taxon>Metazoa</taxon>
        <taxon>Ecdysozoa</taxon>
        <taxon>Nematoda</taxon>
        <taxon>Enoplea</taxon>
        <taxon>Dorylaimia</taxon>
        <taxon>Trichinellida</taxon>
        <taxon>Trichinellidae</taxon>
        <taxon>Trichinella</taxon>
    </lineage>
</organism>
<dbReference type="PANTHER" id="PTHR11165">
    <property type="entry name" value="SKP1"/>
    <property type="match status" value="1"/>
</dbReference>
<dbReference type="SUPFAM" id="SSF81382">
    <property type="entry name" value="Skp1 dimerisation domain-like"/>
    <property type="match status" value="1"/>
</dbReference>
<dbReference type="AlphaFoldDB" id="A0A1Y3EPY9"/>
<accession>A0A1Y3EPY9</accession>
<evidence type="ECO:0000313" key="5">
    <source>
        <dbReference type="EMBL" id="OUC47234.1"/>
    </source>
</evidence>
<dbReference type="InterPro" id="IPR016073">
    <property type="entry name" value="Skp1_comp_POZ"/>
</dbReference>
<dbReference type="InterPro" id="IPR011333">
    <property type="entry name" value="SKP1/BTB/POZ_sf"/>
</dbReference>
<keyword evidence="2" id="KW-0833">Ubl conjugation pathway</keyword>
<evidence type="ECO:0000256" key="2">
    <source>
        <dbReference type="ARBA" id="ARBA00022786"/>
    </source>
</evidence>
<evidence type="ECO:0000313" key="6">
    <source>
        <dbReference type="Proteomes" id="UP000243006"/>
    </source>
</evidence>
<evidence type="ECO:0000256" key="1">
    <source>
        <dbReference type="ARBA" id="ARBA00009993"/>
    </source>
</evidence>
<dbReference type="FunFam" id="3.30.710.10:FF:000018">
    <property type="entry name" value="S-phase kinase-associated protein 1"/>
    <property type="match status" value="1"/>
</dbReference>
<dbReference type="SUPFAM" id="SSF54695">
    <property type="entry name" value="POZ domain"/>
    <property type="match status" value="1"/>
</dbReference>
<proteinExistence type="inferred from homology"/>